<evidence type="ECO:0000259" key="1">
    <source>
        <dbReference type="Pfam" id="PF13628"/>
    </source>
</evidence>
<dbReference type="PANTHER" id="PTHR38593:SF1">
    <property type="entry name" value="BLR2558 PROTEIN"/>
    <property type="match status" value="1"/>
</dbReference>
<dbReference type="Gene3D" id="1.20.1260.10">
    <property type="match status" value="1"/>
</dbReference>
<evidence type="ECO:0000313" key="2">
    <source>
        <dbReference type="EMBL" id="ABG60780.1"/>
    </source>
</evidence>
<organism evidence="2 3">
    <name type="scientific">Cytophaga hutchinsonii (strain ATCC 33406 / DSM 1761 / CIP 103989 / NBRC 15051 / NCIMB 9469 / D465)</name>
    <dbReference type="NCBI Taxonomy" id="269798"/>
    <lineage>
        <taxon>Bacteria</taxon>
        <taxon>Pseudomonadati</taxon>
        <taxon>Bacteroidota</taxon>
        <taxon>Cytophagia</taxon>
        <taxon>Cytophagales</taxon>
        <taxon>Cytophagaceae</taxon>
        <taxon>Cytophaga</taxon>
    </lineage>
</organism>
<gene>
    <name evidence="2" type="ordered locus">CHU_3547</name>
</gene>
<dbReference type="Proteomes" id="UP000001822">
    <property type="component" value="Chromosome"/>
</dbReference>
<dbReference type="InterPro" id="IPR025419">
    <property type="entry name" value="DUF4142"/>
</dbReference>
<evidence type="ECO:0000313" key="3">
    <source>
        <dbReference type="Proteomes" id="UP000001822"/>
    </source>
</evidence>
<dbReference type="KEGG" id="chu:CHU_3547"/>
<dbReference type="InterPro" id="IPR012347">
    <property type="entry name" value="Ferritin-like"/>
</dbReference>
<reference evidence="2 3" key="1">
    <citation type="journal article" date="2007" name="Appl. Environ. Microbiol.">
        <title>Genome sequence of the cellulolytic gliding bacterium Cytophaga hutchinsonii.</title>
        <authorList>
            <person name="Xie G."/>
            <person name="Bruce D.C."/>
            <person name="Challacombe J.F."/>
            <person name="Chertkov O."/>
            <person name="Detter J.C."/>
            <person name="Gilna P."/>
            <person name="Han C.S."/>
            <person name="Lucas S."/>
            <person name="Misra M."/>
            <person name="Myers G.L."/>
            <person name="Richardson P."/>
            <person name="Tapia R."/>
            <person name="Thayer N."/>
            <person name="Thompson L.S."/>
            <person name="Brettin T.S."/>
            <person name="Henrissat B."/>
            <person name="Wilson D.B."/>
            <person name="McBride M.J."/>
        </authorList>
    </citation>
    <scope>NUCLEOTIDE SEQUENCE [LARGE SCALE GENOMIC DNA]</scope>
    <source>
        <strain evidence="3">ATCC 33406 / DSM 1761 / CIP 103989 / NBRC 15051 / NCIMB 9469 / D465</strain>
    </source>
</reference>
<name>A0A6N4SW62_CYTH3</name>
<dbReference type="OrthoDB" id="770843at2"/>
<feature type="domain" description="DUF4142" evidence="1">
    <location>
        <begin position="67"/>
        <end position="194"/>
    </location>
</feature>
<protein>
    <submittedName>
        <fullName evidence="2">Outer membrane protein</fullName>
    </submittedName>
</protein>
<sequence length="204" mass="22934">MHAIMKDISSIKTIFLQISCFLGLMLGVSVLFSSSFCNKSAAKSASIVNQVNDSKFSSDADRKNALILVSTAEICLREIKLAQLAQKRAKTADVKELGKMNEEFYTQKLLSVIKLAKIKSISIPTSLSTEGEKIFTELENKSEASFDEYYCDEMIYNHKQTINFFEAVYSETSDEYINAWAKNMIPDLDKQLSYAVLCQRSATK</sequence>
<dbReference type="EMBL" id="CP000383">
    <property type="protein sequence ID" value="ABG60780.1"/>
    <property type="molecule type" value="Genomic_DNA"/>
</dbReference>
<dbReference type="AlphaFoldDB" id="A0A6N4SW62"/>
<dbReference type="PANTHER" id="PTHR38593">
    <property type="entry name" value="BLR2558 PROTEIN"/>
    <property type="match status" value="1"/>
</dbReference>
<dbReference type="Pfam" id="PF13628">
    <property type="entry name" value="DUF4142"/>
    <property type="match status" value="1"/>
</dbReference>
<keyword evidence="3" id="KW-1185">Reference proteome</keyword>
<accession>A0A6N4SW62</accession>
<proteinExistence type="predicted"/>